<dbReference type="EMBL" id="CM023483">
    <property type="protein sequence ID" value="KAH6936542.1"/>
    <property type="molecule type" value="Genomic_DNA"/>
</dbReference>
<keyword evidence="2" id="KW-1185">Reference proteome</keyword>
<gene>
    <name evidence="1" type="ORF">HPB50_019103</name>
</gene>
<dbReference type="Proteomes" id="UP000821845">
    <property type="component" value="Chromosome 3"/>
</dbReference>
<reference evidence="1" key="1">
    <citation type="submission" date="2020-05" db="EMBL/GenBank/DDBJ databases">
        <title>Large-scale comparative analyses of tick genomes elucidate their genetic diversity and vector capacities.</title>
        <authorList>
            <person name="Jia N."/>
            <person name="Wang J."/>
            <person name="Shi W."/>
            <person name="Du L."/>
            <person name="Sun Y."/>
            <person name="Zhan W."/>
            <person name="Jiang J."/>
            <person name="Wang Q."/>
            <person name="Zhang B."/>
            <person name="Ji P."/>
            <person name="Sakyi L.B."/>
            <person name="Cui X."/>
            <person name="Yuan T."/>
            <person name="Jiang B."/>
            <person name="Yang W."/>
            <person name="Lam T.T.-Y."/>
            <person name="Chang Q."/>
            <person name="Ding S."/>
            <person name="Wang X."/>
            <person name="Zhu J."/>
            <person name="Ruan X."/>
            <person name="Zhao L."/>
            <person name="Wei J."/>
            <person name="Que T."/>
            <person name="Du C."/>
            <person name="Cheng J."/>
            <person name="Dai P."/>
            <person name="Han X."/>
            <person name="Huang E."/>
            <person name="Gao Y."/>
            <person name="Liu J."/>
            <person name="Shao H."/>
            <person name="Ye R."/>
            <person name="Li L."/>
            <person name="Wei W."/>
            <person name="Wang X."/>
            <person name="Wang C."/>
            <person name="Yang T."/>
            <person name="Huo Q."/>
            <person name="Li W."/>
            <person name="Guo W."/>
            <person name="Chen H."/>
            <person name="Zhou L."/>
            <person name="Ni X."/>
            <person name="Tian J."/>
            <person name="Zhou Y."/>
            <person name="Sheng Y."/>
            <person name="Liu T."/>
            <person name="Pan Y."/>
            <person name="Xia L."/>
            <person name="Li J."/>
            <person name="Zhao F."/>
            <person name="Cao W."/>
        </authorList>
    </citation>
    <scope>NUCLEOTIDE SEQUENCE</scope>
    <source>
        <strain evidence="1">Hyas-2018</strain>
    </source>
</reference>
<proteinExistence type="predicted"/>
<comment type="caution">
    <text evidence="1">The sequence shown here is derived from an EMBL/GenBank/DDBJ whole genome shotgun (WGS) entry which is preliminary data.</text>
</comment>
<accession>A0ACB7SMX5</accession>
<sequence length="298" mass="32970">MRDKEEAEVGRAPRRRTRRTAARDRASRCMGEGHLPGTWRFLCEQRRRPSRPRRRFCMPRAIGPGAQRGSRNRPHSTGRSMRSQGRRGRESGSRPRNQVARARVAAAAGEPKVGPSRKKPALASGREDDDARINLLGPLPRANKQREPESSLISWSIAVPPERECTNACTSTAWAPNRGSSGRARPRREALLWSACVRVSQGQERGRRLAAAASLGAFVHTRDEANSHTRYVNVVELCSTDCLQSVDQLCRFSRCCADCAGRQRPEAVTGFLVAAPMSDKSPRPWSGGAGPFRNLSRV</sequence>
<evidence type="ECO:0000313" key="1">
    <source>
        <dbReference type="EMBL" id="KAH6936542.1"/>
    </source>
</evidence>
<protein>
    <submittedName>
        <fullName evidence="1">Uncharacterized protein</fullName>
    </submittedName>
</protein>
<evidence type="ECO:0000313" key="2">
    <source>
        <dbReference type="Proteomes" id="UP000821845"/>
    </source>
</evidence>
<organism evidence="1 2">
    <name type="scientific">Hyalomma asiaticum</name>
    <name type="common">Tick</name>
    <dbReference type="NCBI Taxonomy" id="266040"/>
    <lineage>
        <taxon>Eukaryota</taxon>
        <taxon>Metazoa</taxon>
        <taxon>Ecdysozoa</taxon>
        <taxon>Arthropoda</taxon>
        <taxon>Chelicerata</taxon>
        <taxon>Arachnida</taxon>
        <taxon>Acari</taxon>
        <taxon>Parasitiformes</taxon>
        <taxon>Ixodida</taxon>
        <taxon>Ixodoidea</taxon>
        <taxon>Ixodidae</taxon>
        <taxon>Hyalomminae</taxon>
        <taxon>Hyalomma</taxon>
    </lineage>
</organism>
<name>A0ACB7SMX5_HYAAI</name>